<dbReference type="InterPro" id="IPR007344">
    <property type="entry name" value="GrpB/CoaE"/>
</dbReference>
<dbReference type="EMBL" id="OW150024">
    <property type="protein sequence ID" value="CAH2032271.1"/>
    <property type="molecule type" value="Genomic_DNA"/>
</dbReference>
<proteinExistence type="predicted"/>
<dbReference type="RefSeq" id="WP_305733035.1">
    <property type="nucleotide sequence ID" value="NZ_OW150024.1"/>
</dbReference>
<dbReference type="SUPFAM" id="SSF56399">
    <property type="entry name" value="ADP-ribosylation"/>
    <property type="match status" value="1"/>
</dbReference>
<dbReference type="PANTHER" id="PTHR34822">
    <property type="entry name" value="GRPB DOMAIN PROTEIN (AFU_ORTHOLOGUE AFUA_1G01530)"/>
    <property type="match status" value="1"/>
</dbReference>
<keyword evidence="2" id="KW-1185">Reference proteome</keyword>
<dbReference type="PANTHER" id="PTHR34822:SF1">
    <property type="entry name" value="GRPB FAMILY PROTEIN"/>
    <property type="match status" value="1"/>
</dbReference>
<evidence type="ECO:0000313" key="1">
    <source>
        <dbReference type="EMBL" id="CAH2032271.1"/>
    </source>
</evidence>
<reference evidence="1 2" key="1">
    <citation type="submission" date="2022-03" db="EMBL/GenBank/DDBJ databases">
        <authorList>
            <person name="Koch H."/>
        </authorList>
    </citation>
    <scope>NUCLEOTIDE SEQUENCE [LARGE SCALE GENOMIC DNA]</scope>
    <source>
        <strain evidence="1 2">G1</strain>
    </source>
</reference>
<dbReference type="Pfam" id="PF04229">
    <property type="entry name" value="GrpB"/>
    <property type="match status" value="1"/>
</dbReference>
<evidence type="ECO:0008006" key="3">
    <source>
        <dbReference type="Google" id="ProtNLM"/>
    </source>
</evidence>
<protein>
    <recommendedName>
        <fullName evidence="3">GrpB family protein</fullName>
    </recommendedName>
</protein>
<accession>A0ABN8HHG2</accession>
<dbReference type="SUPFAM" id="SSF81301">
    <property type="entry name" value="Nucleotidyltransferase"/>
    <property type="match status" value="1"/>
</dbReference>
<dbReference type="InterPro" id="IPR043519">
    <property type="entry name" value="NT_sf"/>
</dbReference>
<sequence>MKISILEYSAAWDRAFRSERHRLAVALHSLKSRIEHIGSTAVPGLAAKPVIDIMIGLGRESGLDALIGPVTALGYEYVREYKAMMPFRRFFRRNGEGGMSFHLHAVAGDTLFWQDHLLFRDLLRNKPELHTAYEALKKELAKQEWPSGNDYAAAKGEFIRAALAAGRLDPDDATGRVVYQVSTIPLAAGDQLRPYYLQRYTEEIEAAMAAIAAGEDALLDHCSAEGGRRLPLPHEFPALGPEQLTMMIVLEALFELVRRHEAPHLPSRLKSIFTWPERELAHRFRDAYVPGGIIHRCVIRSGSALDCDGALLPPGINLDVPNQSALADEVRRVRQRALRYWHRAHAPEFPELLVNGDVEVLGHATGLQ</sequence>
<name>A0ABN8HHG2_9BACT</name>
<gene>
    <name evidence="1" type="ORF">GEAMG1_2435</name>
</gene>
<dbReference type="Proteomes" id="UP001295463">
    <property type="component" value="Chromosome"/>
</dbReference>
<dbReference type="Gene3D" id="3.30.460.10">
    <property type="entry name" value="Beta Polymerase, domain 2"/>
    <property type="match status" value="1"/>
</dbReference>
<evidence type="ECO:0000313" key="2">
    <source>
        <dbReference type="Proteomes" id="UP001295463"/>
    </source>
</evidence>
<organism evidence="1 2">
    <name type="scientific">Trichlorobacter ammonificans</name>
    <dbReference type="NCBI Taxonomy" id="2916410"/>
    <lineage>
        <taxon>Bacteria</taxon>
        <taxon>Pseudomonadati</taxon>
        <taxon>Thermodesulfobacteriota</taxon>
        <taxon>Desulfuromonadia</taxon>
        <taxon>Geobacterales</taxon>
        <taxon>Geobacteraceae</taxon>
        <taxon>Trichlorobacter</taxon>
    </lineage>
</organism>